<proteinExistence type="predicted"/>
<dbReference type="EMBL" id="PNBA02000007">
    <property type="protein sequence ID" value="KAG6417780.1"/>
    <property type="molecule type" value="Genomic_DNA"/>
</dbReference>
<evidence type="ECO:0000313" key="1">
    <source>
        <dbReference type="EMBL" id="KAG6417780.1"/>
    </source>
</evidence>
<name>A0A8X8XNS9_SALSN</name>
<dbReference type="PANTHER" id="PTHR37172">
    <property type="entry name" value="TRANSMEMBRANE PROTEIN"/>
    <property type="match status" value="1"/>
</dbReference>
<sequence>MQVCLSLWVYGFEEVDDESRIGGGGVRSVVVGLGLHEAVVFWRRYVVRPAVEEAVSGLRGEGFGWGENVLLAAAFGCLWWRRLRGEAEEQLVAMGKDMEAVDVVEWLLCCSMAAVGGVRVVKGLLWVVNGIFRRHPRVNGEVDDSLDLTIKIES</sequence>
<accession>A0A8X8XNS9</accession>
<comment type="caution">
    <text evidence="1">The sequence shown here is derived from an EMBL/GenBank/DDBJ whole genome shotgun (WGS) entry which is preliminary data.</text>
</comment>
<dbReference type="AlphaFoldDB" id="A0A8X8XNS9"/>
<dbReference type="Proteomes" id="UP000298416">
    <property type="component" value="Unassembled WGS sequence"/>
</dbReference>
<evidence type="ECO:0000313" key="2">
    <source>
        <dbReference type="Proteomes" id="UP000298416"/>
    </source>
</evidence>
<protein>
    <submittedName>
        <fullName evidence="1">Uncharacterized protein</fullName>
    </submittedName>
</protein>
<organism evidence="1">
    <name type="scientific">Salvia splendens</name>
    <name type="common">Scarlet sage</name>
    <dbReference type="NCBI Taxonomy" id="180675"/>
    <lineage>
        <taxon>Eukaryota</taxon>
        <taxon>Viridiplantae</taxon>
        <taxon>Streptophyta</taxon>
        <taxon>Embryophyta</taxon>
        <taxon>Tracheophyta</taxon>
        <taxon>Spermatophyta</taxon>
        <taxon>Magnoliopsida</taxon>
        <taxon>eudicotyledons</taxon>
        <taxon>Gunneridae</taxon>
        <taxon>Pentapetalae</taxon>
        <taxon>asterids</taxon>
        <taxon>lamiids</taxon>
        <taxon>Lamiales</taxon>
        <taxon>Lamiaceae</taxon>
        <taxon>Nepetoideae</taxon>
        <taxon>Mentheae</taxon>
        <taxon>Salviinae</taxon>
        <taxon>Salvia</taxon>
        <taxon>Salvia subgen. Calosphace</taxon>
        <taxon>core Calosphace</taxon>
    </lineage>
</organism>
<reference evidence="1" key="2">
    <citation type="submission" date="2020-08" db="EMBL/GenBank/DDBJ databases">
        <title>Plant Genome Project.</title>
        <authorList>
            <person name="Zhang R.-G."/>
        </authorList>
    </citation>
    <scope>NUCLEOTIDE SEQUENCE</scope>
    <source>
        <strain evidence="1">Huo1</strain>
        <tissue evidence="1">Leaf</tissue>
    </source>
</reference>
<gene>
    <name evidence="1" type="ORF">SASPL_119973</name>
</gene>
<dbReference type="PANTHER" id="PTHR37172:SF3">
    <property type="entry name" value="TRANSMEMBRANE PROTEIN"/>
    <property type="match status" value="1"/>
</dbReference>
<reference evidence="1" key="1">
    <citation type="submission" date="2018-01" db="EMBL/GenBank/DDBJ databases">
        <authorList>
            <person name="Mao J.F."/>
        </authorList>
    </citation>
    <scope>NUCLEOTIDE SEQUENCE</scope>
    <source>
        <strain evidence="1">Huo1</strain>
        <tissue evidence="1">Leaf</tissue>
    </source>
</reference>
<keyword evidence="2" id="KW-1185">Reference proteome</keyword>